<evidence type="ECO:0000313" key="2">
    <source>
        <dbReference type="EMBL" id="KHJ33833.1"/>
    </source>
</evidence>
<dbReference type="Proteomes" id="UP000030854">
    <property type="component" value="Unassembled WGS sequence"/>
</dbReference>
<accession>A0A0B1P6G5</accession>
<dbReference type="AlphaFoldDB" id="A0A0B1P6G5"/>
<feature type="region of interest" description="Disordered" evidence="1">
    <location>
        <begin position="107"/>
        <end position="138"/>
    </location>
</feature>
<dbReference type="HOGENOM" id="CLU_1856777_0_0_1"/>
<organism evidence="2 3">
    <name type="scientific">Uncinula necator</name>
    <name type="common">Grape powdery mildew</name>
    <dbReference type="NCBI Taxonomy" id="52586"/>
    <lineage>
        <taxon>Eukaryota</taxon>
        <taxon>Fungi</taxon>
        <taxon>Dikarya</taxon>
        <taxon>Ascomycota</taxon>
        <taxon>Pezizomycotina</taxon>
        <taxon>Leotiomycetes</taxon>
        <taxon>Erysiphales</taxon>
        <taxon>Erysiphaceae</taxon>
        <taxon>Erysiphe</taxon>
    </lineage>
</organism>
<keyword evidence="3" id="KW-1185">Reference proteome</keyword>
<evidence type="ECO:0000313" key="3">
    <source>
        <dbReference type="Proteomes" id="UP000030854"/>
    </source>
</evidence>
<feature type="region of interest" description="Disordered" evidence="1">
    <location>
        <begin position="1"/>
        <end position="62"/>
    </location>
</feature>
<reference evidence="2 3" key="1">
    <citation type="journal article" date="2014" name="BMC Genomics">
        <title>Adaptive genomic structural variation in the grape powdery mildew pathogen, Erysiphe necator.</title>
        <authorList>
            <person name="Jones L."/>
            <person name="Riaz S."/>
            <person name="Morales-Cruz A."/>
            <person name="Amrine K.C."/>
            <person name="McGuire B."/>
            <person name="Gubler W.D."/>
            <person name="Walker M.A."/>
            <person name="Cantu D."/>
        </authorList>
    </citation>
    <scope>NUCLEOTIDE SEQUENCE [LARGE SCALE GENOMIC DNA]</scope>
    <source>
        <strain evidence="3">c</strain>
    </source>
</reference>
<dbReference type="EMBL" id="JNVN01001206">
    <property type="protein sequence ID" value="KHJ33833.1"/>
    <property type="molecule type" value="Genomic_DNA"/>
</dbReference>
<protein>
    <submittedName>
        <fullName evidence="2">Uncharacterized protein</fullName>
    </submittedName>
</protein>
<sequence length="138" mass="15332">MRFAPPSCSEGDTTSSRDSTDKISISSFHTVDEGRFSMTLPTENMSIDGGAQGLNPTDQEVIRHDSQINTSLSELMNEMRTRDSIQKQEIANLRAEMAELISFIREKSQNDKNVPNIPPPATSNLPFIPTYASESQPR</sequence>
<comment type="caution">
    <text evidence="2">The sequence shown here is derived from an EMBL/GenBank/DDBJ whole genome shotgun (WGS) entry which is preliminary data.</text>
</comment>
<evidence type="ECO:0000256" key="1">
    <source>
        <dbReference type="SAM" id="MobiDB-lite"/>
    </source>
</evidence>
<gene>
    <name evidence="2" type="ORF">EV44_g3382</name>
</gene>
<proteinExistence type="predicted"/>
<name>A0A0B1P6G5_UNCNE</name>
<feature type="compositionally biased region" description="Polar residues" evidence="1">
    <location>
        <begin position="10"/>
        <end position="29"/>
    </location>
</feature>